<dbReference type="RefSeq" id="XP_025396700.1">
    <property type="nucleotide sequence ID" value="XM_025541359.1"/>
</dbReference>
<dbReference type="PANTHER" id="PTHR11530:SF11">
    <property type="entry name" value="D-ASPARTATE OXIDASE"/>
    <property type="match status" value="1"/>
</dbReference>
<evidence type="ECO:0000256" key="4">
    <source>
        <dbReference type="ARBA" id="ARBA00022827"/>
    </source>
</evidence>
<evidence type="ECO:0000256" key="1">
    <source>
        <dbReference type="ARBA" id="ARBA00001974"/>
    </source>
</evidence>
<evidence type="ECO:0000313" key="8">
    <source>
        <dbReference type="EMBL" id="PWY73046.1"/>
    </source>
</evidence>
<dbReference type="GeneID" id="37063596"/>
<comment type="similarity">
    <text evidence="2">Belongs to the DAMOX/DASOX family.</text>
</comment>
<dbReference type="OrthoDB" id="2015447at2759"/>
<dbReference type="SUPFAM" id="SSF51971">
    <property type="entry name" value="Nucleotide-binding domain"/>
    <property type="match status" value="1"/>
</dbReference>
<keyword evidence="9" id="KW-1185">Reference proteome</keyword>
<evidence type="ECO:0000256" key="2">
    <source>
        <dbReference type="ARBA" id="ARBA00006730"/>
    </source>
</evidence>
<reference evidence="8 9" key="1">
    <citation type="submission" date="2016-12" db="EMBL/GenBank/DDBJ databases">
        <title>The genomes of Aspergillus section Nigri reveals drivers in fungal speciation.</title>
        <authorList>
            <consortium name="DOE Joint Genome Institute"/>
            <person name="Vesth T.C."/>
            <person name="Nybo J."/>
            <person name="Theobald S."/>
            <person name="Brandl J."/>
            <person name="Frisvad J.C."/>
            <person name="Nielsen K.F."/>
            <person name="Lyhne E.K."/>
            <person name="Kogle M.E."/>
            <person name="Kuo A."/>
            <person name="Riley R."/>
            <person name="Clum A."/>
            <person name="Nolan M."/>
            <person name="Lipzen A."/>
            <person name="Salamov A."/>
            <person name="Henrissat B."/>
            <person name="Wiebenga A."/>
            <person name="De Vries R.P."/>
            <person name="Grigoriev I.V."/>
            <person name="Mortensen U.H."/>
            <person name="Andersen M.R."/>
            <person name="Baker S.E."/>
        </authorList>
    </citation>
    <scope>NUCLEOTIDE SEQUENCE [LARGE SCALE GENOMIC DNA]</scope>
    <source>
        <strain evidence="8 9">CBS 117.55</strain>
    </source>
</reference>
<dbReference type="VEuPathDB" id="FungiDB:BO70DRAFT_342098"/>
<evidence type="ECO:0000256" key="3">
    <source>
        <dbReference type="ARBA" id="ARBA00022630"/>
    </source>
</evidence>
<keyword evidence="5" id="KW-0560">Oxidoreductase</keyword>
<comment type="cofactor">
    <cofactor evidence="1 6">
        <name>FAD</name>
        <dbReference type="ChEBI" id="CHEBI:57692"/>
    </cofactor>
</comment>
<comment type="caution">
    <text evidence="8">The sequence shown here is derived from an EMBL/GenBank/DDBJ whole genome shotgun (WGS) entry which is preliminary data.</text>
</comment>
<evidence type="ECO:0000313" key="9">
    <source>
        <dbReference type="Proteomes" id="UP000247233"/>
    </source>
</evidence>
<dbReference type="InterPro" id="IPR006076">
    <property type="entry name" value="FAD-dep_OxRdtase"/>
</dbReference>
<feature type="binding site" evidence="6">
    <location>
        <position position="157"/>
    </location>
    <ligand>
        <name>FAD</name>
        <dbReference type="ChEBI" id="CHEBI:57692"/>
    </ligand>
</feature>
<dbReference type="EMBL" id="MSFL01000025">
    <property type="protein sequence ID" value="PWY73046.1"/>
    <property type="molecule type" value="Genomic_DNA"/>
</dbReference>
<accession>A0A317VF90</accession>
<keyword evidence="4 6" id="KW-0274">FAD</keyword>
<feature type="binding site" evidence="6">
    <location>
        <position position="278"/>
    </location>
    <ligand>
        <name>D-dopa</name>
        <dbReference type="ChEBI" id="CHEBI:149689"/>
    </ligand>
</feature>
<organism evidence="8 9">
    <name type="scientific">Aspergillus heteromorphus CBS 117.55</name>
    <dbReference type="NCBI Taxonomy" id="1448321"/>
    <lineage>
        <taxon>Eukaryota</taxon>
        <taxon>Fungi</taxon>
        <taxon>Dikarya</taxon>
        <taxon>Ascomycota</taxon>
        <taxon>Pezizomycotina</taxon>
        <taxon>Eurotiomycetes</taxon>
        <taxon>Eurotiomycetidae</taxon>
        <taxon>Eurotiales</taxon>
        <taxon>Aspergillaceae</taxon>
        <taxon>Aspergillus</taxon>
        <taxon>Aspergillus subgen. Circumdati</taxon>
    </lineage>
</organism>
<evidence type="ECO:0000256" key="6">
    <source>
        <dbReference type="PIRSR" id="PIRSR000189-1"/>
    </source>
</evidence>
<dbReference type="STRING" id="1448321.A0A317VF90"/>
<feature type="binding site" evidence="6">
    <location>
        <position position="301"/>
    </location>
    <ligand>
        <name>D-dopa</name>
        <dbReference type="ChEBI" id="CHEBI:149689"/>
    </ligand>
</feature>
<dbReference type="GO" id="GO:0003884">
    <property type="term" value="F:D-amino-acid oxidase activity"/>
    <property type="evidence" value="ECO:0007669"/>
    <property type="project" value="InterPro"/>
</dbReference>
<sequence>MNVGIIGAGVIGLSAAEALVEAGYTVTIVARDLPGDDTSVQWSSPWAGAAVMPHPDAPGQDLQTETFKYYWALAHRDPTSGVQVVDITEYYDDRDGDSTIWYKQLAPKYRRIPADQLPAGATLGFKYQSMTANPTYYLPWLKKRLDARGVRFIRAAVSSIAEARQVTGALVIVNASGLGALDLAGDADVVPVRGQTMLVQSDSHEVTMFQGSHYSYAIPRMYTGGIIIGGVAQEGRSDEAVDPETRQDILRRVRSVAPGRFDSTDLNVDVMKDCVAFRPGRKGGYRLERDGEVIHAYGFRGLGYVFNYGVGMRVREMVEEIEGQGPRSRL</sequence>
<protein>
    <submittedName>
        <fullName evidence="8">Nucleotide-binding domain-containing protein</fullName>
    </submittedName>
</protein>
<gene>
    <name evidence="8" type="ORF">BO70DRAFT_342098</name>
</gene>
<dbReference type="Proteomes" id="UP000247233">
    <property type="component" value="Unassembled WGS sequence"/>
</dbReference>
<dbReference type="Pfam" id="PF01266">
    <property type="entry name" value="DAO"/>
    <property type="match status" value="1"/>
</dbReference>
<dbReference type="InterPro" id="IPR023209">
    <property type="entry name" value="DAO"/>
</dbReference>
<dbReference type="AlphaFoldDB" id="A0A317VF90"/>
<dbReference type="GO" id="GO:0005737">
    <property type="term" value="C:cytoplasm"/>
    <property type="evidence" value="ECO:0007669"/>
    <property type="project" value="TreeGrafter"/>
</dbReference>
<dbReference type="SUPFAM" id="SSF54373">
    <property type="entry name" value="FAD-linked reductases, C-terminal domain"/>
    <property type="match status" value="1"/>
</dbReference>
<evidence type="ECO:0000256" key="5">
    <source>
        <dbReference type="ARBA" id="ARBA00023002"/>
    </source>
</evidence>
<dbReference type="GO" id="GO:0071949">
    <property type="term" value="F:FAD binding"/>
    <property type="evidence" value="ECO:0007669"/>
    <property type="project" value="InterPro"/>
</dbReference>
<dbReference type="PANTHER" id="PTHR11530">
    <property type="entry name" value="D-AMINO ACID OXIDASE"/>
    <property type="match status" value="1"/>
</dbReference>
<proteinExistence type="inferred from homology"/>
<feature type="domain" description="FAD dependent oxidoreductase" evidence="7">
    <location>
        <begin position="3"/>
        <end position="316"/>
    </location>
</feature>
<dbReference type="GO" id="GO:0019478">
    <property type="term" value="P:D-amino acid catabolic process"/>
    <property type="evidence" value="ECO:0007669"/>
    <property type="project" value="TreeGrafter"/>
</dbReference>
<keyword evidence="3" id="KW-0285">Flavoprotein</keyword>
<dbReference type="PIRSF" id="PIRSF000189">
    <property type="entry name" value="D-aa_oxidase"/>
    <property type="match status" value="1"/>
</dbReference>
<dbReference type="Gene3D" id="3.40.50.720">
    <property type="entry name" value="NAD(P)-binding Rossmann-like Domain"/>
    <property type="match status" value="1"/>
</dbReference>
<feature type="binding site" evidence="6">
    <location>
        <position position="216"/>
    </location>
    <ligand>
        <name>D-dopa</name>
        <dbReference type="ChEBI" id="CHEBI:149689"/>
    </ligand>
</feature>
<dbReference type="Gene3D" id="3.30.9.10">
    <property type="entry name" value="D-Amino Acid Oxidase, subunit A, domain 2"/>
    <property type="match status" value="1"/>
</dbReference>
<name>A0A317VF90_9EURO</name>
<evidence type="ECO:0000259" key="7">
    <source>
        <dbReference type="Pfam" id="PF01266"/>
    </source>
</evidence>